<organism evidence="1 2">
    <name type="scientific">Forsythia ovata</name>
    <dbReference type="NCBI Taxonomy" id="205694"/>
    <lineage>
        <taxon>Eukaryota</taxon>
        <taxon>Viridiplantae</taxon>
        <taxon>Streptophyta</taxon>
        <taxon>Embryophyta</taxon>
        <taxon>Tracheophyta</taxon>
        <taxon>Spermatophyta</taxon>
        <taxon>Magnoliopsida</taxon>
        <taxon>eudicotyledons</taxon>
        <taxon>Gunneridae</taxon>
        <taxon>Pentapetalae</taxon>
        <taxon>asterids</taxon>
        <taxon>lamiids</taxon>
        <taxon>Lamiales</taxon>
        <taxon>Oleaceae</taxon>
        <taxon>Forsythieae</taxon>
        <taxon>Forsythia</taxon>
    </lineage>
</organism>
<name>A0ABD1UVN8_9LAMI</name>
<keyword evidence="2" id="KW-1185">Reference proteome</keyword>
<dbReference type="Proteomes" id="UP001604277">
    <property type="component" value="Unassembled WGS sequence"/>
</dbReference>
<comment type="caution">
    <text evidence="1">The sequence shown here is derived from an EMBL/GenBank/DDBJ whole genome shotgun (WGS) entry which is preliminary data.</text>
</comment>
<proteinExistence type="predicted"/>
<reference evidence="2" key="1">
    <citation type="submission" date="2024-07" db="EMBL/GenBank/DDBJ databases">
        <title>Two chromosome-level genome assemblies of Korean endemic species Abeliophyllum distichum and Forsythia ovata (Oleaceae).</title>
        <authorList>
            <person name="Jang H."/>
        </authorList>
    </citation>
    <scope>NUCLEOTIDE SEQUENCE [LARGE SCALE GENOMIC DNA]</scope>
</reference>
<accession>A0ABD1UVN8</accession>
<evidence type="ECO:0000313" key="2">
    <source>
        <dbReference type="Proteomes" id="UP001604277"/>
    </source>
</evidence>
<sequence>MGSCVSVHKDQESAMKLRLSFGSKDDKLVITGGDPTVADLALKSNPIYNARDFGSKEETFFDSQPWLESDCEDDFSSVNGDFTPSRGSTPVHHRFSIGYPVSISVSSPADKKKKLSDLFKESLLGDHDLDEQNAASNQNVDAAEVKAEVSSVILPPKSEDENPIVLGANFLYRSERNSNGKLRPEDKSVKSCLPRLVSSRSFSEKRKRMSPARYIGRELKSDSKFLHNLYGERLNL</sequence>
<protein>
    <submittedName>
        <fullName evidence="1">Uncharacterized protein</fullName>
    </submittedName>
</protein>
<evidence type="ECO:0000313" key="1">
    <source>
        <dbReference type="EMBL" id="KAL2529121.1"/>
    </source>
</evidence>
<dbReference type="EMBL" id="JBFOLJ010000006">
    <property type="protein sequence ID" value="KAL2529121.1"/>
    <property type="molecule type" value="Genomic_DNA"/>
</dbReference>
<dbReference type="PANTHER" id="PTHR34280:SF2">
    <property type="entry name" value="OS01G0920100 PROTEIN"/>
    <property type="match status" value="1"/>
</dbReference>
<dbReference type="AlphaFoldDB" id="A0ABD1UVN8"/>
<dbReference type="InterPro" id="IPR038947">
    <property type="entry name" value="At3g27210-like"/>
</dbReference>
<dbReference type="PANTHER" id="PTHR34280">
    <property type="entry name" value="OS01G0920100 PROTEIN"/>
    <property type="match status" value="1"/>
</dbReference>
<gene>
    <name evidence="1" type="ORF">Fot_21722</name>
</gene>